<evidence type="ECO:0000313" key="1">
    <source>
        <dbReference type="EMBL" id="MFF3226127.1"/>
    </source>
</evidence>
<dbReference type="Proteomes" id="UP001601948">
    <property type="component" value="Unassembled WGS sequence"/>
</dbReference>
<protein>
    <submittedName>
        <fullName evidence="1">Uncharacterized protein</fullName>
    </submittedName>
</protein>
<sequence length="78" mass="8444">MAMDLCLSADRIDHGLVSGSLLRVADPGPDEIGEDWIAGRAVHQMPGKIGYSVVILLGSLQRTLCTVIITERASRQLR</sequence>
<comment type="caution">
    <text evidence="1">The sequence shown here is derived from an EMBL/GenBank/DDBJ whole genome shotgun (WGS) entry which is preliminary data.</text>
</comment>
<name>A0ABW6QY01_9NOCA</name>
<dbReference type="EMBL" id="JBIAPI010000007">
    <property type="protein sequence ID" value="MFF3226127.1"/>
    <property type="molecule type" value="Genomic_DNA"/>
</dbReference>
<reference evidence="1 2" key="1">
    <citation type="submission" date="2024-10" db="EMBL/GenBank/DDBJ databases">
        <title>The Natural Products Discovery Center: Release of the First 8490 Sequenced Strains for Exploring Actinobacteria Biosynthetic Diversity.</title>
        <authorList>
            <person name="Kalkreuter E."/>
            <person name="Kautsar S.A."/>
            <person name="Yang D."/>
            <person name="Bader C.D."/>
            <person name="Teijaro C.N."/>
            <person name="Fluegel L."/>
            <person name="Davis C.M."/>
            <person name="Simpson J.R."/>
            <person name="Lauterbach L."/>
            <person name="Steele A.D."/>
            <person name="Gui C."/>
            <person name="Meng S."/>
            <person name="Li G."/>
            <person name="Viehrig K."/>
            <person name="Ye F."/>
            <person name="Su P."/>
            <person name="Kiefer A.F."/>
            <person name="Nichols A."/>
            <person name="Cepeda A.J."/>
            <person name="Yan W."/>
            <person name="Fan B."/>
            <person name="Jiang Y."/>
            <person name="Adhikari A."/>
            <person name="Zheng C.-J."/>
            <person name="Schuster L."/>
            <person name="Cowan T.M."/>
            <person name="Smanski M.J."/>
            <person name="Chevrette M.G."/>
            <person name="De Carvalho L.P.S."/>
            <person name="Shen B."/>
        </authorList>
    </citation>
    <scope>NUCLEOTIDE SEQUENCE [LARGE SCALE GENOMIC DNA]</scope>
    <source>
        <strain evidence="1 2">NPDC003040</strain>
    </source>
</reference>
<gene>
    <name evidence="1" type="ORF">ACFYV7_25245</name>
</gene>
<dbReference type="RefSeq" id="WP_387721139.1">
    <property type="nucleotide sequence ID" value="NZ_JBIAPI010000007.1"/>
</dbReference>
<keyword evidence="2" id="KW-1185">Reference proteome</keyword>
<organism evidence="1 2">
    <name type="scientific">Nocardia suismassiliense</name>
    <dbReference type="NCBI Taxonomy" id="2077092"/>
    <lineage>
        <taxon>Bacteria</taxon>
        <taxon>Bacillati</taxon>
        <taxon>Actinomycetota</taxon>
        <taxon>Actinomycetes</taxon>
        <taxon>Mycobacteriales</taxon>
        <taxon>Nocardiaceae</taxon>
        <taxon>Nocardia</taxon>
    </lineage>
</organism>
<accession>A0ABW6QY01</accession>
<evidence type="ECO:0000313" key="2">
    <source>
        <dbReference type="Proteomes" id="UP001601948"/>
    </source>
</evidence>
<proteinExistence type="predicted"/>